<sequence>MRIGIVVDSACDLPIDYLQKHNVTILPITVRIGEAVLADQRNEEATLEFLKAHVAEHGHEAETMPYTVQQIQDLFLQRLVIDYDYVFCMTIARTRSPIFDNATQASFAILNDYKPVRSAAGITTPFALRVLDTQSLFSGQAITAVESIRLREAGESPPKMRARLEQVAQNTRAYMVPRDLYYIRARARKKGDRSVSLFSAALGSALDIKPVLHCHRGETSPVAKIKGFDPAVERLFKFTARRVRNGELMTPTVALCYGGELNEMRALPGYRELVDSCRTHQVELFESVMSLTGMVNVGKGALAVGFASEAGGFDD</sequence>
<reference evidence="2" key="1">
    <citation type="journal article" date="2014" name="Int. J. Syst. Evol. Microbiol.">
        <title>Complete genome sequence of Corynebacterium casei LMG S-19264T (=DSM 44701T), isolated from a smear-ripened cheese.</title>
        <authorList>
            <consortium name="US DOE Joint Genome Institute (JGI-PGF)"/>
            <person name="Walter F."/>
            <person name="Albersmeier A."/>
            <person name="Kalinowski J."/>
            <person name="Ruckert C."/>
        </authorList>
    </citation>
    <scope>NUCLEOTIDE SEQUENCE</scope>
    <source>
        <strain evidence="2">KCTC 23077</strain>
    </source>
</reference>
<dbReference type="Pfam" id="PF02645">
    <property type="entry name" value="DegV"/>
    <property type="match status" value="1"/>
</dbReference>
<dbReference type="InterPro" id="IPR050270">
    <property type="entry name" value="DegV_domain_contain"/>
</dbReference>
<evidence type="ECO:0000313" key="3">
    <source>
        <dbReference type="Proteomes" id="UP000646426"/>
    </source>
</evidence>
<protein>
    <submittedName>
        <fullName evidence="2">DegV domain-containing protein</fullName>
    </submittedName>
</protein>
<gene>
    <name evidence="2" type="ORF">GCM10007067_14800</name>
</gene>
<dbReference type="Proteomes" id="UP000646426">
    <property type="component" value="Unassembled WGS sequence"/>
</dbReference>
<keyword evidence="1" id="KW-0446">Lipid-binding</keyword>
<dbReference type="PANTHER" id="PTHR33434">
    <property type="entry name" value="DEGV DOMAIN-CONTAINING PROTEIN DR_1986-RELATED"/>
    <property type="match status" value="1"/>
</dbReference>
<dbReference type="Gene3D" id="3.30.1180.10">
    <property type="match status" value="1"/>
</dbReference>
<dbReference type="GO" id="GO:0008289">
    <property type="term" value="F:lipid binding"/>
    <property type="evidence" value="ECO:0007669"/>
    <property type="project" value="UniProtKB-KW"/>
</dbReference>
<dbReference type="PROSITE" id="PS51482">
    <property type="entry name" value="DEGV"/>
    <property type="match status" value="1"/>
</dbReference>
<evidence type="ECO:0000313" key="2">
    <source>
        <dbReference type="EMBL" id="GHA78572.1"/>
    </source>
</evidence>
<dbReference type="AlphaFoldDB" id="A0A918SY38"/>
<dbReference type="RefSeq" id="WP_189454977.1">
    <property type="nucleotide sequence ID" value="NZ_BMYD01000002.1"/>
</dbReference>
<dbReference type="InterPro" id="IPR003797">
    <property type="entry name" value="DegV"/>
</dbReference>
<dbReference type="EMBL" id="BMYD01000002">
    <property type="protein sequence ID" value="GHA78572.1"/>
    <property type="molecule type" value="Genomic_DNA"/>
</dbReference>
<dbReference type="SUPFAM" id="SSF82549">
    <property type="entry name" value="DAK1/DegV-like"/>
    <property type="match status" value="1"/>
</dbReference>
<organism evidence="2 3">
    <name type="scientific">Cognatilysobacter bugurensis</name>
    <dbReference type="NCBI Taxonomy" id="543356"/>
    <lineage>
        <taxon>Bacteria</taxon>
        <taxon>Pseudomonadati</taxon>
        <taxon>Pseudomonadota</taxon>
        <taxon>Gammaproteobacteria</taxon>
        <taxon>Lysobacterales</taxon>
        <taxon>Lysobacteraceae</taxon>
        <taxon>Cognatilysobacter</taxon>
    </lineage>
</organism>
<name>A0A918SY38_9GAMM</name>
<dbReference type="NCBIfam" id="TIGR00762">
    <property type="entry name" value="DegV"/>
    <property type="match status" value="1"/>
</dbReference>
<dbReference type="InterPro" id="IPR043168">
    <property type="entry name" value="DegV_C"/>
</dbReference>
<comment type="caution">
    <text evidence="2">The sequence shown here is derived from an EMBL/GenBank/DDBJ whole genome shotgun (WGS) entry which is preliminary data.</text>
</comment>
<dbReference type="PANTHER" id="PTHR33434:SF2">
    <property type="entry name" value="FATTY ACID-BINDING PROTEIN TM_1468"/>
    <property type="match status" value="1"/>
</dbReference>
<reference evidence="2" key="2">
    <citation type="submission" date="2020-09" db="EMBL/GenBank/DDBJ databases">
        <authorList>
            <person name="Sun Q."/>
            <person name="Kim S."/>
        </authorList>
    </citation>
    <scope>NUCLEOTIDE SEQUENCE</scope>
    <source>
        <strain evidence="2">KCTC 23077</strain>
    </source>
</reference>
<evidence type="ECO:0000256" key="1">
    <source>
        <dbReference type="ARBA" id="ARBA00023121"/>
    </source>
</evidence>
<accession>A0A918SY38</accession>
<keyword evidence="3" id="KW-1185">Reference proteome</keyword>
<proteinExistence type="predicted"/>
<dbReference type="Gene3D" id="3.40.50.10170">
    <property type="match status" value="1"/>
</dbReference>